<evidence type="ECO:0000313" key="4">
    <source>
        <dbReference type="Proteomes" id="UP000179627"/>
    </source>
</evidence>
<dbReference type="OrthoDB" id="3214169at2"/>
<gene>
    <name evidence="3" type="ORF">CC117_19840</name>
</gene>
<sequence length="151" mass="15485">MTKPTPVHRTGDPQVTGDNPYLPPNEAGQNPAGHAGPGTGGPAPHETYPQAPADQAGYMPYPEGGQDQAQYGRAPYPYGPTPVGETSGVRTLWILGFVLGALGLLFPLAGIAGIVCGAVAWSKHSSRGKKATFVAIAGTVIGFAIGIAFYI</sequence>
<keyword evidence="4" id="KW-1185">Reference proteome</keyword>
<feature type="region of interest" description="Disordered" evidence="1">
    <location>
        <begin position="1"/>
        <end position="78"/>
    </location>
</feature>
<reference evidence="4" key="1">
    <citation type="submission" date="2016-07" db="EMBL/GenBank/DDBJ databases">
        <title>Sequence Frankia sp. strain CcI1.17.</title>
        <authorList>
            <person name="Ghodhbane-Gtari F."/>
            <person name="Swanson E."/>
            <person name="Gueddou A."/>
            <person name="Morris K."/>
            <person name="Hezbri K."/>
            <person name="Ktari A."/>
            <person name="Nouioui I."/>
            <person name="Abebe-Akele F."/>
            <person name="Simpson S."/>
            <person name="Thomas K."/>
            <person name="Gtari M."/>
            <person name="Tisa L.S."/>
            <person name="Hurst S."/>
        </authorList>
    </citation>
    <scope>NUCLEOTIDE SEQUENCE [LARGE SCALE GENOMIC DNA]</scope>
    <source>
        <strain evidence="4">Cc1.17</strain>
    </source>
</reference>
<keyword evidence="2" id="KW-0472">Membrane</keyword>
<feature type="transmembrane region" description="Helical" evidence="2">
    <location>
        <begin position="92"/>
        <end position="121"/>
    </location>
</feature>
<dbReference type="Proteomes" id="UP000179627">
    <property type="component" value="Unassembled WGS sequence"/>
</dbReference>
<keyword evidence="2" id="KW-0812">Transmembrane</keyword>
<evidence type="ECO:0000313" key="3">
    <source>
        <dbReference type="EMBL" id="OHV35479.1"/>
    </source>
</evidence>
<organism evidence="3 4">
    <name type="scientific">Parafrankia colletiae</name>
    <dbReference type="NCBI Taxonomy" id="573497"/>
    <lineage>
        <taxon>Bacteria</taxon>
        <taxon>Bacillati</taxon>
        <taxon>Actinomycetota</taxon>
        <taxon>Actinomycetes</taxon>
        <taxon>Frankiales</taxon>
        <taxon>Frankiaceae</taxon>
        <taxon>Parafrankia</taxon>
    </lineage>
</organism>
<dbReference type="AlphaFoldDB" id="A0A1S1QPH7"/>
<dbReference type="RefSeq" id="WP_071085662.1">
    <property type="nucleotide sequence ID" value="NZ_MBLM01000121.1"/>
</dbReference>
<evidence type="ECO:0000256" key="1">
    <source>
        <dbReference type="SAM" id="MobiDB-lite"/>
    </source>
</evidence>
<comment type="caution">
    <text evidence="3">The sequence shown here is derived from an EMBL/GenBank/DDBJ whole genome shotgun (WGS) entry which is preliminary data.</text>
</comment>
<dbReference type="EMBL" id="MBLM01000121">
    <property type="protein sequence ID" value="OHV35479.1"/>
    <property type="molecule type" value="Genomic_DNA"/>
</dbReference>
<proteinExistence type="predicted"/>
<evidence type="ECO:0008006" key="5">
    <source>
        <dbReference type="Google" id="ProtNLM"/>
    </source>
</evidence>
<feature type="transmembrane region" description="Helical" evidence="2">
    <location>
        <begin position="133"/>
        <end position="150"/>
    </location>
</feature>
<accession>A0A1S1QPH7</accession>
<protein>
    <recommendedName>
        <fullName evidence="5">DUF4190 domain-containing protein</fullName>
    </recommendedName>
</protein>
<name>A0A1S1QPH7_9ACTN</name>
<keyword evidence="2" id="KW-1133">Transmembrane helix</keyword>
<evidence type="ECO:0000256" key="2">
    <source>
        <dbReference type="SAM" id="Phobius"/>
    </source>
</evidence>